<dbReference type="AlphaFoldDB" id="A0A0V7ZVG4"/>
<dbReference type="EMBL" id="LMTZ01000119">
    <property type="protein sequence ID" value="KST64562.1"/>
    <property type="molecule type" value="Genomic_DNA"/>
</dbReference>
<reference evidence="2 3" key="1">
    <citation type="journal article" date="2015" name="Genome Announc.">
        <title>Draft Genome of the Euendolithic (true boring) Cyanobacterium Mastigocoleus testarum strain BC008.</title>
        <authorList>
            <person name="Guida B.S."/>
            <person name="Garcia-Pichel F."/>
        </authorList>
    </citation>
    <scope>NUCLEOTIDE SEQUENCE [LARGE SCALE GENOMIC DNA]</scope>
    <source>
        <strain evidence="2 3">BC008</strain>
    </source>
</reference>
<dbReference type="InterPro" id="IPR052922">
    <property type="entry name" value="Cytidylate_Kinase-2"/>
</dbReference>
<dbReference type="InterPro" id="IPR027417">
    <property type="entry name" value="P-loop_NTPase"/>
</dbReference>
<organism evidence="2 3">
    <name type="scientific">Mastigocoleus testarum BC008</name>
    <dbReference type="NCBI Taxonomy" id="371196"/>
    <lineage>
        <taxon>Bacteria</taxon>
        <taxon>Bacillati</taxon>
        <taxon>Cyanobacteriota</taxon>
        <taxon>Cyanophyceae</taxon>
        <taxon>Nostocales</taxon>
        <taxon>Hapalosiphonaceae</taxon>
        <taxon>Mastigocoleus</taxon>
    </lineage>
</organism>
<dbReference type="Proteomes" id="UP000053372">
    <property type="component" value="Unassembled WGS sequence"/>
</dbReference>
<dbReference type="PANTHER" id="PTHR37816:SF2">
    <property type="entry name" value="DNA TOPOLOGY MODULATION PROTEIN FLAR-RELATED PROTEIN"/>
    <property type="match status" value="1"/>
</dbReference>
<name>A0A0V7ZVG4_9CYAN</name>
<evidence type="ECO:0000313" key="2">
    <source>
        <dbReference type="EMBL" id="KST68462.1"/>
    </source>
</evidence>
<accession>A0A0V7ZVG4</accession>
<dbReference type="SUPFAM" id="SSF52540">
    <property type="entry name" value="P-loop containing nucleoside triphosphate hydrolases"/>
    <property type="match status" value="1"/>
</dbReference>
<dbReference type="EMBL" id="LMTZ01000063">
    <property type="protein sequence ID" value="KST68462.1"/>
    <property type="molecule type" value="Genomic_DNA"/>
</dbReference>
<keyword evidence="3" id="KW-1185">Reference proteome</keyword>
<dbReference type="OrthoDB" id="1201990at2"/>
<keyword evidence="2" id="KW-0418">Kinase</keyword>
<keyword evidence="2" id="KW-0808">Transferase</keyword>
<proteinExistence type="predicted"/>
<sequence length="176" mass="20160">MKKVAVFGKPGGGKSTFSKNLSVATGIPLYQLDKIEYLTGGEKVAENIYLQKHNEILKSEAWIIDGLGTIATFRERLSEADTLIYIDLPLRVHYWWVTKRLFKSPLFKPEGWPDKSPMIQSTITSWVNLRNSPKLWTPEFSKKLAGMSEYKSVYHISSVKELKNFIDNFINRKTSS</sequence>
<evidence type="ECO:0000313" key="1">
    <source>
        <dbReference type="EMBL" id="KST64562.1"/>
    </source>
</evidence>
<protein>
    <submittedName>
        <fullName evidence="2">Adenylate kinase</fullName>
    </submittedName>
</protein>
<gene>
    <name evidence="2" type="ORF">BC008_00910</name>
    <name evidence="1" type="ORF">BC008_18205</name>
</gene>
<comment type="caution">
    <text evidence="2">The sequence shown here is derived from an EMBL/GenBank/DDBJ whole genome shotgun (WGS) entry which is preliminary data.</text>
</comment>
<dbReference type="GO" id="GO:0016301">
    <property type="term" value="F:kinase activity"/>
    <property type="evidence" value="ECO:0007669"/>
    <property type="project" value="UniProtKB-KW"/>
</dbReference>
<dbReference type="PANTHER" id="PTHR37816">
    <property type="entry name" value="YALI0E33011P"/>
    <property type="match status" value="1"/>
</dbReference>
<dbReference type="Gene3D" id="3.40.50.300">
    <property type="entry name" value="P-loop containing nucleotide triphosphate hydrolases"/>
    <property type="match status" value="1"/>
</dbReference>
<evidence type="ECO:0000313" key="3">
    <source>
        <dbReference type="Proteomes" id="UP000053372"/>
    </source>
</evidence>
<dbReference type="RefSeq" id="WP_027846986.1">
    <property type="nucleotide sequence ID" value="NZ_LMTZ01000063.1"/>
</dbReference>